<dbReference type="RefSeq" id="WP_314199526.1">
    <property type="nucleotide sequence ID" value="NZ_JAVTLL010000005.1"/>
</dbReference>
<evidence type="ECO:0000313" key="1">
    <source>
        <dbReference type="EMBL" id="MDT7840794.1"/>
    </source>
</evidence>
<reference evidence="2" key="1">
    <citation type="submission" date="2023-07" db="EMBL/GenBank/DDBJ databases">
        <title>Draft genome sequence of the endophytic actinobacterium Streptomyces justiciae WPN32, a potential antibiotic producer.</title>
        <authorList>
            <person name="Yasawong M."/>
            <person name="Pana W."/>
            <person name="Ganta P."/>
            <person name="Santapan N."/>
            <person name="Songngamsuk T."/>
            <person name="Phatcharaharikarn M."/>
            <person name="Kerdtoob S."/>
            <person name="Nantapong N."/>
        </authorList>
    </citation>
    <scope>NUCLEOTIDE SEQUENCE [LARGE SCALE GENOMIC DNA]</scope>
    <source>
        <strain evidence="2">WPN32</strain>
    </source>
</reference>
<accession>A0ABU3LNI1</accession>
<organism evidence="1 2">
    <name type="scientific">Streptomyces justiciae</name>
    <dbReference type="NCBI Taxonomy" id="2780140"/>
    <lineage>
        <taxon>Bacteria</taxon>
        <taxon>Bacillati</taxon>
        <taxon>Actinomycetota</taxon>
        <taxon>Actinomycetes</taxon>
        <taxon>Kitasatosporales</taxon>
        <taxon>Streptomycetaceae</taxon>
        <taxon>Streptomyces</taxon>
    </lineage>
</organism>
<sequence length="102" mass="11220">MLYDVTLPGQKTPTHRCPNTDCQVTFQGYYTQKDVAKWDAIFEQQGDKKAVVKAHLAASGAGDVGHKPPCPLRCLPPAVVALCRDKVLIDRLNQVRAVLDDC</sequence>
<comment type="caution">
    <text evidence="1">The sequence shown here is derived from an EMBL/GenBank/DDBJ whole genome shotgun (WGS) entry which is preliminary data.</text>
</comment>
<name>A0ABU3LNI1_9ACTN</name>
<protein>
    <submittedName>
        <fullName evidence="1">Uncharacterized protein</fullName>
    </submittedName>
</protein>
<keyword evidence="2" id="KW-1185">Reference proteome</keyword>
<proteinExistence type="predicted"/>
<dbReference type="EMBL" id="JAVTLL010000005">
    <property type="protein sequence ID" value="MDT7840794.1"/>
    <property type="molecule type" value="Genomic_DNA"/>
</dbReference>
<gene>
    <name evidence="1" type="ORF">RQC66_08615</name>
</gene>
<dbReference type="Proteomes" id="UP001257948">
    <property type="component" value="Unassembled WGS sequence"/>
</dbReference>
<evidence type="ECO:0000313" key="2">
    <source>
        <dbReference type="Proteomes" id="UP001257948"/>
    </source>
</evidence>